<dbReference type="EMBL" id="CT573071">
    <property type="protein sequence ID" value="CAJ74473.1"/>
    <property type="molecule type" value="Genomic_DNA"/>
</dbReference>
<keyword evidence="1" id="KW-0812">Transmembrane</keyword>
<reference evidence="2" key="1">
    <citation type="journal article" date="2006" name="Nature">
        <title>Deciphering the evolution and metabolism of an anammox bacterium from a community genome.</title>
        <authorList>
            <person name="Strous M."/>
            <person name="Pelletier E."/>
            <person name="Mangenot S."/>
            <person name="Rattei T."/>
            <person name="Lehner A."/>
            <person name="Taylor M.W."/>
            <person name="Horn M."/>
            <person name="Daims H."/>
            <person name="Bartol-Mavel D."/>
            <person name="Wincker P."/>
            <person name="Barbe V."/>
            <person name="Fonknechten N."/>
            <person name="Vallenet D."/>
            <person name="Segurens B."/>
            <person name="Schenowitz-Truong C."/>
            <person name="Medigue C."/>
            <person name="Collingro A."/>
            <person name="Snel B."/>
            <person name="Dutilh B.E."/>
            <person name="OpDenCamp H.J.M."/>
            <person name="vanDerDrift C."/>
            <person name="Cirpus I."/>
            <person name="vanDePas-Schoonen K.T."/>
            <person name="Harhangi H.R."/>
            <person name="vanNiftrik L."/>
            <person name="Schmid M."/>
            <person name="Keltjens J."/>
            <person name="vanDeVossenberg J."/>
            <person name="Kartal B."/>
            <person name="Meier H."/>
            <person name="Frishman D."/>
            <person name="Huynen M.A."/>
            <person name="Mewes H."/>
            <person name="Weissenbach J."/>
            <person name="Jetten M.S.M."/>
            <person name="Wagner M."/>
            <person name="LePaslier D."/>
        </authorList>
    </citation>
    <scope>NUCLEOTIDE SEQUENCE</scope>
</reference>
<organism evidence="2">
    <name type="scientific">Kuenenia stuttgartiensis</name>
    <dbReference type="NCBI Taxonomy" id="174633"/>
    <lineage>
        <taxon>Bacteria</taxon>
        <taxon>Pseudomonadati</taxon>
        <taxon>Planctomycetota</taxon>
        <taxon>Candidatus Brocadiia</taxon>
        <taxon>Candidatus Brocadiales</taxon>
        <taxon>Candidatus Brocadiaceae</taxon>
        <taxon>Candidatus Kuenenia</taxon>
    </lineage>
</organism>
<name>Q1Q374_KUEST</name>
<feature type="transmembrane region" description="Helical" evidence="1">
    <location>
        <begin position="21"/>
        <end position="39"/>
    </location>
</feature>
<dbReference type="AlphaFoldDB" id="Q1Q374"/>
<protein>
    <submittedName>
        <fullName evidence="2">Uncharacterized protein</fullName>
    </submittedName>
</protein>
<keyword evidence="1" id="KW-0472">Membrane</keyword>
<keyword evidence="1" id="KW-1133">Transmembrane helix</keyword>
<proteinExistence type="predicted"/>
<reference evidence="2" key="2">
    <citation type="submission" date="2006-01" db="EMBL/GenBank/DDBJ databases">
        <authorList>
            <person name="Genoscope"/>
        </authorList>
    </citation>
    <scope>NUCLEOTIDE SEQUENCE</scope>
</reference>
<evidence type="ECO:0000256" key="1">
    <source>
        <dbReference type="SAM" id="Phobius"/>
    </source>
</evidence>
<accession>Q1Q374</accession>
<gene>
    <name evidence="2" type="ORF">kuste3710</name>
</gene>
<sequence>MVKYETNSNDKMIRNSKQMPLSSLAFRASYLLCVLNFMSCYSDLFRISYFEFRIF</sequence>
<evidence type="ECO:0000313" key="2">
    <source>
        <dbReference type="EMBL" id="CAJ74473.1"/>
    </source>
</evidence>